<gene>
    <name evidence="1" type="ORF">GGD57_002506</name>
</gene>
<evidence type="ECO:0000313" key="1">
    <source>
        <dbReference type="EMBL" id="MBB4235932.1"/>
    </source>
</evidence>
<evidence type="ECO:0000313" key="2">
    <source>
        <dbReference type="Proteomes" id="UP000540909"/>
    </source>
</evidence>
<dbReference type="RefSeq" id="WP_246713619.1">
    <property type="nucleotide sequence ID" value="NZ_JACIFY010000007.1"/>
</dbReference>
<dbReference type="Proteomes" id="UP000540909">
    <property type="component" value="Unassembled WGS sequence"/>
</dbReference>
<dbReference type="AlphaFoldDB" id="A0A7W6W4U5"/>
<dbReference type="EMBL" id="JACIFY010000007">
    <property type="protein sequence ID" value="MBB4235932.1"/>
    <property type="molecule type" value="Genomic_DNA"/>
</dbReference>
<accession>A0A7W6W4U5</accession>
<organism evidence="1 2">
    <name type="scientific">Rhizobium esperanzae</name>
    <dbReference type="NCBI Taxonomy" id="1967781"/>
    <lineage>
        <taxon>Bacteria</taxon>
        <taxon>Pseudomonadati</taxon>
        <taxon>Pseudomonadota</taxon>
        <taxon>Alphaproteobacteria</taxon>
        <taxon>Hyphomicrobiales</taxon>
        <taxon>Rhizobiaceae</taxon>
        <taxon>Rhizobium/Agrobacterium group</taxon>
        <taxon>Rhizobium</taxon>
    </lineage>
</organism>
<protein>
    <submittedName>
        <fullName evidence="1">Uncharacterized protein</fullName>
    </submittedName>
</protein>
<name>A0A7W6W4U5_9HYPH</name>
<sequence>MHVFDSADPPSSRYGRWLGLSHFVPMPISDAMWRKQSGASLQKCGVRALFSSAHPWLDMLELWNIGDPTTVRNATRDLAFADEFISAKLVEDVVDYDVSDAVVVNLGPSPMVTGTEHPAIVPAWKSTWLKGGRIKSAERAALIKVVKATNLGGAQFRGWDWLGNRIRSFPRDTPLFISAQDEIGQVRMDPRVFTNESAESTAEQTFTLKLNLWWSPGDTDCFIHNEHPFLEVHTQIHGLGRMQKFAERDQSTLYEDVVMPIGYSHDPFCRVTGHNQWTYPWHRYYADTDSVWLAVELHP</sequence>
<reference evidence="1 2" key="1">
    <citation type="submission" date="2020-08" db="EMBL/GenBank/DDBJ databases">
        <title>Genomic Encyclopedia of Type Strains, Phase IV (KMG-V): Genome sequencing to study the core and pangenomes of soil and plant-associated prokaryotes.</title>
        <authorList>
            <person name="Whitman W."/>
        </authorList>
    </citation>
    <scope>NUCLEOTIDE SEQUENCE [LARGE SCALE GENOMIC DNA]</scope>
    <source>
        <strain evidence="1 2">SEMIA 4089</strain>
    </source>
</reference>
<comment type="caution">
    <text evidence="1">The sequence shown here is derived from an EMBL/GenBank/DDBJ whole genome shotgun (WGS) entry which is preliminary data.</text>
</comment>
<proteinExistence type="predicted"/>